<dbReference type="Pfam" id="PF08856">
    <property type="entry name" value="DUF1826"/>
    <property type="match status" value="1"/>
</dbReference>
<dbReference type="eggNOG" id="ENOG502ZV50">
    <property type="taxonomic scope" value="Bacteria"/>
</dbReference>
<sequence>MSVQSVNRSDAVQRADTLADLTRIFIPETQICVHSPPGSPNLLDALAGLRASGWSGLRAVVRLAADGVPDMDTLPLPPAFAHPALRRELAFLLELYGDLLDCTAIGLRIERLDRAMCPRWHVDRTGIRMLCTWCGPGTEWLDASGIGPRGLPDSAAGAPATGQALPFDIVLLKGSAWQGNADGGAIHRSPMVAPGSEPRILVAMDALRDD</sequence>
<reference evidence="1 2" key="1">
    <citation type="submission" date="2011-06" db="EMBL/GenBank/DDBJ databases">
        <title>The draft genome of Thiocapsa marina 5811.</title>
        <authorList>
            <consortium name="US DOE Joint Genome Institute (JGI-PGF)"/>
            <person name="Lucas S."/>
            <person name="Han J."/>
            <person name="Cheng J.-F."/>
            <person name="Goodwin L."/>
            <person name="Pitluck S."/>
            <person name="Peters L."/>
            <person name="Land M.L."/>
            <person name="Hauser L."/>
            <person name="Vogl K."/>
            <person name="Liu Z."/>
            <person name="Imhoff J."/>
            <person name="Thiel V."/>
            <person name="Frigaard N.-U."/>
            <person name="Bryant D."/>
            <person name="Woyke T.J."/>
        </authorList>
    </citation>
    <scope>NUCLEOTIDE SEQUENCE [LARGE SCALE GENOMIC DNA]</scope>
    <source>
        <strain evidence="1 2">5811</strain>
    </source>
</reference>
<keyword evidence="2" id="KW-1185">Reference proteome</keyword>
<accession>F9UC67</accession>
<gene>
    <name evidence="1" type="ORF">ThimaDRAFT_2519</name>
</gene>
<dbReference type="PATRIC" id="fig|768671.3.peg.2665"/>
<proteinExistence type="predicted"/>
<protein>
    <recommendedName>
        <fullName evidence="3">DUF1826 domain-containing protein</fullName>
    </recommendedName>
</protein>
<dbReference type="OrthoDB" id="5342505at2"/>
<evidence type="ECO:0000313" key="2">
    <source>
        <dbReference type="Proteomes" id="UP000005459"/>
    </source>
</evidence>
<dbReference type="AlphaFoldDB" id="F9UC67"/>
<organism evidence="1 2">
    <name type="scientific">Thiocapsa marina 5811</name>
    <dbReference type="NCBI Taxonomy" id="768671"/>
    <lineage>
        <taxon>Bacteria</taxon>
        <taxon>Pseudomonadati</taxon>
        <taxon>Pseudomonadota</taxon>
        <taxon>Gammaproteobacteria</taxon>
        <taxon>Chromatiales</taxon>
        <taxon>Chromatiaceae</taxon>
        <taxon>Thiocapsa</taxon>
    </lineage>
</organism>
<dbReference type="RefSeq" id="WP_007193392.1">
    <property type="nucleotide sequence ID" value="NZ_AFWV01000008.1"/>
</dbReference>
<dbReference type="EMBL" id="AFWV01000008">
    <property type="protein sequence ID" value="EGV17980.1"/>
    <property type="molecule type" value="Genomic_DNA"/>
</dbReference>
<dbReference type="STRING" id="768671.ThimaDRAFT_2519"/>
<dbReference type="Proteomes" id="UP000005459">
    <property type="component" value="Unassembled WGS sequence"/>
</dbReference>
<evidence type="ECO:0000313" key="1">
    <source>
        <dbReference type="EMBL" id="EGV17980.1"/>
    </source>
</evidence>
<evidence type="ECO:0008006" key="3">
    <source>
        <dbReference type="Google" id="ProtNLM"/>
    </source>
</evidence>
<name>F9UC67_9GAMM</name>
<dbReference type="InterPro" id="IPR014955">
    <property type="entry name" value="DUF1826"/>
</dbReference>